<evidence type="ECO:0000313" key="2">
    <source>
        <dbReference type="Proteomes" id="UP000002943"/>
    </source>
</evidence>
<comment type="caution">
    <text evidence="1">The sequence shown here is derived from an EMBL/GenBank/DDBJ whole genome shotgun (WGS) entry which is preliminary data.</text>
</comment>
<proteinExistence type="predicted"/>
<name>E3BN15_9VIBR</name>
<evidence type="ECO:0000313" key="1">
    <source>
        <dbReference type="EMBL" id="EFP95641.1"/>
    </source>
</evidence>
<dbReference type="EMBL" id="AEIU01000091">
    <property type="protein sequence ID" value="EFP95641.1"/>
    <property type="molecule type" value="Genomic_DNA"/>
</dbReference>
<dbReference type="AlphaFoldDB" id="E3BN15"/>
<keyword evidence="2" id="KW-1185">Reference proteome</keyword>
<sequence>MGERWEKSTAVNSLENLADITLNRAKNNLL</sequence>
<organism evidence="1 2">
    <name type="scientific">Vibrio caribbeanicus ATCC BAA-2122</name>
    <dbReference type="NCBI Taxonomy" id="796620"/>
    <lineage>
        <taxon>Bacteria</taxon>
        <taxon>Pseudomonadati</taxon>
        <taxon>Pseudomonadota</taxon>
        <taxon>Gammaproteobacteria</taxon>
        <taxon>Vibrionales</taxon>
        <taxon>Vibrionaceae</taxon>
        <taxon>Vibrio</taxon>
    </lineage>
</organism>
<reference evidence="1 2" key="1">
    <citation type="journal article" date="2012" name="Int. J. Syst. Evol. Microbiol.">
        <title>Vibrio caribbeanicus sp. nov., isolated from the marine sponge Scleritoderma cyanea.</title>
        <authorList>
            <person name="Hoffmann M."/>
            <person name="Monday S.R."/>
            <person name="Allard M.W."/>
            <person name="Strain E.A."/>
            <person name="Whittaker P."/>
            <person name="Naum M."/>
            <person name="McCarthy P.J."/>
            <person name="Lopez J.V."/>
            <person name="Fischer M."/>
            <person name="Brown E.W."/>
        </authorList>
    </citation>
    <scope>NUCLEOTIDE SEQUENCE [LARGE SCALE GENOMIC DNA]</scope>
    <source>
        <strain evidence="1 2">ATCC BAA-2122</strain>
    </source>
</reference>
<dbReference type="Proteomes" id="UP000002943">
    <property type="component" value="Unassembled WGS sequence"/>
</dbReference>
<gene>
    <name evidence="1" type="ORF">VIBC2010_11146</name>
</gene>
<accession>E3BN15</accession>
<protein>
    <submittedName>
        <fullName evidence="1">Uncharacterized protein</fullName>
    </submittedName>
</protein>